<protein>
    <submittedName>
        <fullName evidence="3">Neutral/alkaline non-lysosomal ceramidase N-terminal domain-containing protein</fullName>
    </submittedName>
</protein>
<evidence type="ECO:0000313" key="4">
    <source>
        <dbReference type="Proteomes" id="UP000613030"/>
    </source>
</evidence>
<evidence type="ECO:0000313" key="3">
    <source>
        <dbReference type="EMBL" id="MBL0743727.1"/>
    </source>
</evidence>
<keyword evidence="1" id="KW-0472">Membrane</keyword>
<keyword evidence="1" id="KW-1133">Transmembrane helix</keyword>
<feature type="transmembrane region" description="Helical" evidence="1">
    <location>
        <begin position="7"/>
        <end position="25"/>
    </location>
</feature>
<feature type="domain" description="Neutral/alkaline non-lysosomal ceramidase N-terminal" evidence="2">
    <location>
        <begin position="84"/>
        <end position="285"/>
    </location>
</feature>
<comment type="caution">
    <text evidence="3">The sequence shown here is derived from an EMBL/GenBank/DDBJ whole genome shotgun (WGS) entry which is preliminary data.</text>
</comment>
<dbReference type="InterPro" id="IPR031329">
    <property type="entry name" value="NEUT/ALK_ceramidase_N"/>
</dbReference>
<proteinExistence type="predicted"/>
<accession>A0ABS1KWX9</accession>
<dbReference type="Proteomes" id="UP000613030">
    <property type="component" value="Unassembled WGS sequence"/>
</dbReference>
<dbReference type="Pfam" id="PF04734">
    <property type="entry name" value="Ceramidase_alk"/>
    <property type="match status" value="1"/>
</dbReference>
<dbReference type="EMBL" id="JAERRB010000008">
    <property type="protein sequence ID" value="MBL0743727.1"/>
    <property type="molecule type" value="Genomic_DNA"/>
</dbReference>
<gene>
    <name evidence="3" type="ORF">JI741_21025</name>
</gene>
<reference evidence="3 4" key="1">
    <citation type="submission" date="2021-01" db="EMBL/GenBank/DDBJ databases">
        <title>Chryseolinea sp. Jin1 Genome sequencing and assembly.</title>
        <authorList>
            <person name="Kim I."/>
        </authorList>
    </citation>
    <scope>NUCLEOTIDE SEQUENCE [LARGE SCALE GENOMIC DNA]</scope>
    <source>
        <strain evidence="3 4">Jin1</strain>
    </source>
</reference>
<sequence length="468" mass="51469">MKVIKRIGIILGALLMIIFLILYFSTSSIKSETYFNEKYYHETIARLDTIKESMVVTIDSIHAGFAKVSITPALHQTEDNSAQGKFTQLPLAGFGGRKGKPATGIHDSIFVKAAAIKVGHQTIVFVASDLLIMPPNVVDSVTSILSKRGIKREQIFYSATHTHSSVGAWAPGFIGEQFSGKQNTSVEKWLALQISKVIISALADLTPARIGTGDFSVAQYTRNRLIGESGNRNNDFSFITLEQIGKKKAIIGSYSAHATTMGSDNMQISADYPGYWQQKMEETSADYALFFAGSVGSQSPVGEGDGFDKPKFIGEALADSLNKHLQGIAVKDTVKFSALSLRIDLPEYHIRLTTQRNLVTALSSSLLPNSGNVYLQAVRMGNMIWITTPCDFSGEFALQLKNSLSTYGYHANVTSFNGGYTGYIVPGRYFYLDEYEPKLMGWFGPNMGDYTMELIRQLSRVITNTNNI</sequence>
<keyword evidence="1" id="KW-0812">Transmembrane</keyword>
<evidence type="ECO:0000256" key="1">
    <source>
        <dbReference type="SAM" id="Phobius"/>
    </source>
</evidence>
<keyword evidence="4" id="KW-1185">Reference proteome</keyword>
<name>A0ABS1KWX9_9BACT</name>
<dbReference type="RefSeq" id="WP_202013134.1">
    <property type="nucleotide sequence ID" value="NZ_JAERRB010000008.1"/>
</dbReference>
<evidence type="ECO:0000259" key="2">
    <source>
        <dbReference type="Pfam" id="PF04734"/>
    </source>
</evidence>
<organism evidence="3 4">
    <name type="scientific">Chryseolinea lacunae</name>
    <dbReference type="NCBI Taxonomy" id="2801331"/>
    <lineage>
        <taxon>Bacteria</taxon>
        <taxon>Pseudomonadati</taxon>
        <taxon>Bacteroidota</taxon>
        <taxon>Cytophagia</taxon>
        <taxon>Cytophagales</taxon>
        <taxon>Fulvivirgaceae</taxon>
        <taxon>Chryseolinea</taxon>
    </lineage>
</organism>